<organism evidence="1 2">
    <name type="scientific">Parapedobacter deserti</name>
    <dbReference type="NCBI Taxonomy" id="1912957"/>
    <lineage>
        <taxon>Bacteria</taxon>
        <taxon>Pseudomonadati</taxon>
        <taxon>Bacteroidota</taxon>
        <taxon>Sphingobacteriia</taxon>
        <taxon>Sphingobacteriales</taxon>
        <taxon>Sphingobacteriaceae</taxon>
        <taxon>Parapedobacter</taxon>
    </lineage>
</organism>
<protein>
    <submittedName>
        <fullName evidence="1">ATP-binding protein</fullName>
    </submittedName>
</protein>
<sequence length="283" mass="32354">MLTKFELIKDSQVTNAGFLLFAKNDVFQAAIELGRFSTPTSIKDGLTVRSDLFGEVEELLGFIRKHINKGYIITGDPQREERWQYPMPALREIVINMIVHRDYMSSGDSSVKIFDDYIEFFNPGHLPDTITIAQLLADEYSSYSHNRKVAATFKEAQLIETVREWRTASSPLKTSKADENYGSGIRRIREAFELYGLKTPKFENFQHGFRVIVYAETTTNIDKTTRKTVGKTAEIFDFIKSNPQITREQLADETGLSVRGVEYHLKILRETNRINRVGSKGGH</sequence>
<dbReference type="PANTHER" id="PTHR30595:SF6">
    <property type="entry name" value="SCHLAFEN ALBA-2 DOMAIN-CONTAINING PROTEIN"/>
    <property type="match status" value="1"/>
</dbReference>
<keyword evidence="1" id="KW-0067">ATP-binding</keyword>
<comment type="caution">
    <text evidence="1">The sequence shown here is derived from an EMBL/GenBank/DDBJ whole genome shotgun (WGS) entry which is preliminary data.</text>
</comment>
<keyword evidence="1" id="KW-0547">Nucleotide-binding</keyword>
<dbReference type="Gene3D" id="1.10.10.10">
    <property type="entry name" value="Winged helix-like DNA-binding domain superfamily/Winged helix DNA-binding domain"/>
    <property type="match status" value="1"/>
</dbReference>
<dbReference type="InterPro" id="IPR038475">
    <property type="entry name" value="RecG_C_sf"/>
</dbReference>
<evidence type="ECO:0000313" key="1">
    <source>
        <dbReference type="EMBL" id="MFC3197577.1"/>
    </source>
</evidence>
<dbReference type="Pfam" id="PF13412">
    <property type="entry name" value="HTH_24"/>
    <property type="match status" value="1"/>
</dbReference>
<evidence type="ECO:0000313" key="2">
    <source>
        <dbReference type="Proteomes" id="UP001595526"/>
    </source>
</evidence>
<reference evidence="2" key="1">
    <citation type="journal article" date="2019" name="Int. J. Syst. Evol. Microbiol.">
        <title>The Global Catalogue of Microorganisms (GCM) 10K type strain sequencing project: providing services to taxonomists for standard genome sequencing and annotation.</title>
        <authorList>
            <consortium name="The Broad Institute Genomics Platform"/>
            <consortium name="The Broad Institute Genome Sequencing Center for Infectious Disease"/>
            <person name="Wu L."/>
            <person name="Ma J."/>
        </authorList>
    </citation>
    <scope>NUCLEOTIDE SEQUENCE [LARGE SCALE GENOMIC DNA]</scope>
    <source>
        <strain evidence="2">KCTC 52416</strain>
    </source>
</reference>
<dbReference type="EMBL" id="JBHRTA010000023">
    <property type="protein sequence ID" value="MFC3197577.1"/>
    <property type="molecule type" value="Genomic_DNA"/>
</dbReference>
<dbReference type="Gene3D" id="3.30.565.60">
    <property type="match status" value="1"/>
</dbReference>
<dbReference type="Pfam" id="PF13749">
    <property type="entry name" value="HATPase_c_4"/>
    <property type="match status" value="1"/>
</dbReference>
<dbReference type="InterPro" id="IPR036388">
    <property type="entry name" value="WH-like_DNA-bd_sf"/>
</dbReference>
<dbReference type="InterPro" id="IPR036390">
    <property type="entry name" value="WH_DNA-bd_sf"/>
</dbReference>
<keyword evidence="2" id="KW-1185">Reference proteome</keyword>
<dbReference type="PANTHER" id="PTHR30595">
    <property type="entry name" value="GLPR-RELATED TRANSCRIPTIONAL REPRESSOR"/>
    <property type="match status" value="1"/>
</dbReference>
<name>A0ABV7JQJ7_9SPHI</name>
<accession>A0ABV7JQJ7</accession>
<dbReference type="Proteomes" id="UP001595526">
    <property type="component" value="Unassembled WGS sequence"/>
</dbReference>
<gene>
    <name evidence="1" type="ORF">ACFOET_08135</name>
</gene>
<dbReference type="GO" id="GO:0005524">
    <property type="term" value="F:ATP binding"/>
    <property type="evidence" value="ECO:0007669"/>
    <property type="project" value="UniProtKB-KW"/>
</dbReference>
<proteinExistence type="predicted"/>
<dbReference type="SUPFAM" id="SSF46785">
    <property type="entry name" value="Winged helix' DNA-binding domain"/>
    <property type="match status" value="1"/>
</dbReference>